<sequence>MCRTHMNIGLEPWTTRMRIQHSAHFLQWLKWTGIDSSSTINSTLSSSQFTPQLGKTKASRCKAHQRLSFTLS</sequence>
<protein>
    <submittedName>
        <fullName evidence="1">Uncharacterized protein</fullName>
    </submittedName>
</protein>
<organism evidence="1">
    <name type="scientific">Arundo donax</name>
    <name type="common">Giant reed</name>
    <name type="synonym">Donax arundinaceus</name>
    <dbReference type="NCBI Taxonomy" id="35708"/>
    <lineage>
        <taxon>Eukaryota</taxon>
        <taxon>Viridiplantae</taxon>
        <taxon>Streptophyta</taxon>
        <taxon>Embryophyta</taxon>
        <taxon>Tracheophyta</taxon>
        <taxon>Spermatophyta</taxon>
        <taxon>Magnoliopsida</taxon>
        <taxon>Liliopsida</taxon>
        <taxon>Poales</taxon>
        <taxon>Poaceae</taxon>
        <taxon>PACMAD clade</taxon>
        <taxon>Arundinoideae</taxon>
        <taxon>Arundineae</taxon>
        <taxon>Arundo</taxon>
    </lineage>
</organism>
<proteinExistence type="predicted"/>
<reference evidence="1" key="1">
    <citation type="submission" date="2014-09" db="EMBL/GenBank/DDBJ databases">
        <authorList>
            <person name="Magalhaes I.L.F."/>
            <person name="Oliveira U."/>
            <person name="Santos F.R."/>
            <person name="Vidigal T.H.D.A."/>
            <person name="Brescovit A.D."/>
            <person name="Santos A.J."/>
        </authorList>
    </citation>
    <scope>NUCLEOTIDE SEQUENCE</scope>
    <source>
        <tissue evidence="1">Shoot tissue taken approximately 20 cm above the soil surface</tissue>
    </source>
</reference>
<dbReference type="AlphaFoldDB" id="A0A0A9EGC5"/>
<name>A0A0A9EGC5_ARUDO</name>
<dbReference type="EMBL" id="GBRH01198076">
    <property type="protein sequence ID" value="JAD99819.1"/>
    <property type="molecule type" value="Transcribed_RNA"/>
</dbReference>
<accession>A0A0A9EGC5</accession>
<evidence type="ECO:0000313" key="1">
    <source>
        <dbReference type="EMBL" id="JAD99819.1"/>
    </source>
</evidence>
<reference evidence="1" key="2">
    <citation type="journal article" date="2015" name="Data Brief">
        <title>Shoot transcriptome of the giant reed, Arundo donax.</title>
        <authorList>
            <person name="Barrero R.A."/>
            <person name="Guerrero F.D."/>
            <person name="Moolhuijzen P."/>
            <person name="Goolsby J.A."/>
            <person name="Tidwell J."/>
            <person name="Bellgard S.E."/>
            <person name="Bellgard M.I."/>
        </authorList>
    </citation>
    <scope>NUCLEOTIDE SEQUENCE</scope>
    <source>
        <tissue evidence="1">Shoot tissue taken approximately 20 cm above the soil surface</tissue>
    </source>
</reference>